<proteinExistence type="inferred from homology"/>
<dbReference type="RefSeq" id="WP_021595990.1">
    <property type="nucleotide sequence ID" value="NZ_CP083237.1"/>
</dbReference>
<dbReference type="PANTHER" id="PTHR33505">
    <property type="entry name" value="ZGC:162634"/>
    <property type="match status" value="1"/>
</dbReference>
<evidence type="ECO:0000313" key="3">
    <source>
        <dbReference type="Proteomes" id="UP000183413"/>
    </source>
</evidence>
<gene>
    <name evidence="2" type="ORF">SAMN04489713_103184</name>
</gene>
<name>A0A1I5C999_9ACTN</name>
<keyword evidence="3" id="KW-1185">Reference proteome</keyword>
<dbReference type="SUPFAM" id="SSF158997">
    <property type="entry name" value="Trm112p-like"/>
    <property type="match status" value="1"/>
</dbReference>
<dbReference type="GeneID" id="99651581"/>
<organism evidence="2 3">
    <name type="scientific">Actinomadura madurae</name>
    <dbReference type="NCBI Taxonomy" id="1993"/>
    <lineage>
        <taxon>Bacteria</taxon>
        <taxon>Bacillati</taxon>
        <taxon>Actinomycetota</taxon>
        <taxon>Actinomycetes</taxon>
        <taxon>Streptosporangiales</taxon>
        <taxon>Thermomonosporaceae</taxon>
        <taxon>Actinomadura</taxon>
    </lineage>
</organism>
<dbReference type="GO" id="GO:0005829">
    <property type="term" value="C:cytosol"/>
    <property type="evidence" value="ECO:0007669"/>
    <property type="project" value="TreeGrafter"/>
</dbReference>
<dbReference type="STRING" id="1993.SAMN04489713_103184"/>
<dbReference type="AlphaFoldDB" id="A0A1I5C999"/>
<dbReference type="HAMAP" id="MF_01187">
    <property type="entry name" value="UPF0434"/>
    <property type="match status" value="1"/>
</dbReference>
<evidence type="ECO:0000256" key="1">
    <source>
        <dbReference type="HAMAP-Rule" id="MF_01187"/>
    </source>
</evidence>
<dbReference type="Proteomes" id="UP000183413">
    <property type="component" value="Unassembled WGS sequence"/>
</dbReference>
<dbReference type="Gene3D" id="2.20.25.10">
    <property type="match status" value="1"/>
</dbReference>
<reference evidence="2 3" key="1">
    <citation type="submission" date="2016-10" db="EMBL/GenBank/DDBJ databases">
        <authorList>
            <person name="de Groot N.N."/>
        </authorList>
    </citation>
    <scope>NUCLEOTIDE SEQUENCE [LARGE SCALE GENOMIC DNA]</scope>
    <source>
        <strain evidence="2 3">DSM 43067</strain>
    </source>
</reference>
<protein>
    <recommendedName>
        <fullName evidence="1">UPF0434 protein SAMN04489713_103184</fullName>
    </recommendedName>
</protein>
<accession>A0A1I5C999</accession>
<comment type="similarity">
    <text evidence="1">Belongs to the UPF0434 family.</text>
</comment>
<dbReference type="Pfam" id="PF03966">
    <property type="entry name" value="Trm112p"/>
    <property type="match status" value="1"/>
</dbReference>
<dbReference type="EMBL" id="FOVH01000003">
    <property type="protein sequence ID" value="SFN83548.1"/>
    <property type="molecule type" value="Genomic_DNA"/>
</dbReference>
<dbReference type="PANTHER" id="PTHR33505:SF4">
    <property type="entry name" value="PROTEIN PREY, MITOCHONDRIAL"/>
    <property type="match status" value="1"/>
</dbReference>
<dbReference type="InterPro" id="IPR005651">
    <property type="entry name" value="Trm112-like"/>
</dbReference>
<dbReference type="InParanoid" id="A0A1I5C999"/>
<evidence type="ECO:0000313" key="2">
    <source>
        <dbReference type="EMBL" id="SFN83548.1"/>
    </source>
</evidence>
<dbReference type="OrthoDB" id="9812205at2"/>
<sequence length="60" mass="6413">MTMKLDSWLLEILACPNCGGDLRADEPAGELVCTGSCGYAYPVRDDIPVLLVDEARTPAS</sequence>
<dbReference type="eggNOG" id="COG2835">
    <property type="taxonomic scope" value="Bacteria"/>
</dbReference>